<dbReference type="Proteomes" id="UP000028058">
    <property type="component" value="Unassembled WGS sequence"/>
</dbReference>
<comment type="similarity">
    <text evidence="2">Belongs to the IucA/IucC family.</text>
</comment>
<organism evidence="5 6">
    <name type="scientific">Streptomyces xinghaiensis</name>
    <dbReference type="NCBI Taxonomy" id="1038928"/>
    <lineage>
        <taxon>Bacteria</taxon>
        <taxon>Bacillati</taxon>
        <taxon>Actinomycetota</taxon>
        <taxon>Actinomycetes</taxon>
        <taxon>Kitasatosporales</taxon>
        <taxon>Streptomycetaceae</taxon>
        <taxon>Streptomyces</taxon>
    </lineage>
</organism>
<name>A0A3M8FCX9_9ACTN</name>
<evidence type="ECO:0000259" key="3">
    <source>
        <dbReference type="Pfam" id="PF04183"/>
    </source>
</evidence>
<dbReference type="InterPro" id="IPR037455">
    <property type="entry name" value="LucA/IucC-like"/>
</dbReference>
<dbReference type="PANTHER" id="PTHR34384:SF5">
    <property type="entry name" value="L-2,3-DIAMINOPROPANOATE--CITRATE LIGASE"/>
    <property type="match status" value="1"/>
</dbReference>
<dbReference type="Gene3D" id="6.10.250.3370">
    <property type="match status" value="1"/>
</dbReference>
<dbReference type="GO" id="GO:0019290">
    <property type="term" value="P:siderophore biosynthetic process"/>
    <property type="evidence" value="ECO:0007669"/>
    <property type="project" value="InterPro"/>
</dbReference>
<dbReference type="InterPro" id="IPR007310">
    <property type="entry name" value="Aerobactin_biosyn_IucA/IucC_N"/>
</dbReference>
<dbReference type="RefSeq" id="WP_043463205.1">
    <property type="nucleotide sequence ID" value="NZ_CP134822.1"/>
</dbReference>
<feature type="domain" description="Aerobactin siderophore biosynthesis IucA/IucC N-terminal" evidence="3">
    <location>
        <begin position="139"/>
        <end position="356"/>
    </location>
</feature>
<evidence type="ECO:0000256" key="1">
    <source>
        <dbReference type="ARBA" id="ARBA00004924"/>
    </source>
</evidence>
<keyword evidence="6" id="KW-1185">Reference proteome</keyword>
<dbReference type="Pfam" id="PF04183">
    <property type="entry name" value="IucA_IucC"/>
    <property type="match status" value="1"/>
</dbReference>
<dbReference type="InterPro" id="IPR022770">
    <property type="entry name" value="IucA/IucC-like_C"/>
</dbReference>
<proteinExistence type="inferred from homology"/>
<dbReference type="Pfam" id="PF06276">
    <property type="entry name" value="FhuF"/>
    <property type="match status" value="1"/>
</dbReference>
<accession>A0A3M8FCX9</accession>
<comment type="pathway">
    <text evidence="1">Siderophore biosynthesis.</text>
</comment>
<dbReference type="EMBL" id="JNAD02000001">
    <property type="protein sequence ID" value="RKM99254.1"/>
    <property type="molecule type" value="Genomic_DNA"/>
</dbReference>
<evidence type="ECO:0000313" key="6">
    <source>
        <dbReference type="Proteomes" id="UP000028058"/>
    </source>
</evidence>
<evidence type="ECO:0000313" key="5">
    <source>
        <dbReference type="EMBL" id="RKM99254.1"/>
    </source>
</evidence>
<evidence type="ECO:0000256" key="2">
    <source>
        <dbReference type="ARBA" id="ARBA00007832"/>
    </source>
</evidence>
<protein>
    <submittedName>
        <fullName evidence="5">Siderophore biosynthesis protein</fullName>
    </submittedName>
</protein>
<dbReference type="GO" id="GO:0016881">
    <property type="term" value="F:acid-amino acid ligase activity"/>
    <property type="evidence" value="ECO:0007669"/>
    <property type="project" value="UniProtKB-ARBA"/>
</dbReference>
<dbReference type="OrthoDB" id="495728at2"/>
<reference evidence="5 6" key="1">
    <citation type="journal article" date="2014" name="Genome Announc.">
        <title>Draft Genome Sequence of Streptomyces fradiae ATCC 19609, a Strain Highly Sensitive to Antibiotics.</title>
        <authorList>
            <person name="Bekker O.B."/>
            <person name="Klimina K.M."/>
            <person name="Vatlin A.A."/>
            <person name="Zakharevich N.V."/>
            <person name="Kasianov A.S."/>
            <person name="Danilenko V.N."/>
        </authorList>
    </citation>
    <scope>NUCLEOTIDE SEQUENCE [LARGE SCALE GENOMIC DNA]</scope>
    <source>
        <strain evidence="5 6">ATCC 19609</strain>
    </source>
</reference>
<evidence type="ECO:0000259" key="4">
    <source>
        <dbReference type="Pfam" id="PF06276"/>
    </source>
</evidence>
<gene>
    <name evidence="5" type="ORF">SFRA_003435</name>
</gene>
<comment type="caution">
    <text evidence="5">The sequence shown here is derived from an EMBL/GenBank/DDBJ whole genome shotgun (WGS) entry which is preliminary data.</text>
</comment>
<dbReference type="Gene3D" id="1.10.510.40">
    <property type="match status" value="1"/>
</dbReference>
<feature type="domain" description="Aerobactin siderophore biosynthesis IucA/IucC-like C-terminal" evidence="4">
    <location>
        <begin position="405"/>
        <end position="565"/>
    </location>
</feature>
<dbReference type="AlphaFoldDB" id="A0A3M8FCX9"/>
<dbReference type="PANTHER" id="PTHR34384">
    <property type="entry name" value="L-2,3-DIAMINOPROPANOATE--CITRATE LIGASE"/>
    <property type="match status" value="1"/>
</dbReference>
<sequence length="587" mass="64271">MSMTLPARAATGHHRPGDPAAIADAITTGNLLRCWIRETGTPRPTDGILRLRLPASGVTLETPVIHWSPTGHHRFGRARLRTGTKAPAPLIASLLGIEIAAGDPSSVTDLTSRVTDSAHRIEQFLRTRPHTTHTPTTPFIDAEQALVTGHPLHPTPKSREGLSDNQAARYSPETHGHFPLHWFAADPAVLHSDTALDRPLQNLLAELAGHPTTPPGTGLVPAHPWQAQDLLHRPAVRALLDDGHLHDLGPSGPHWTPTSSVRTLYRADVPVMLKLSLGIRITNSRRENNRTELRRGLAVHRLLDAGLAHALHTTHPHFHIVRDPAWLAVDTPGATTPTGLDAVIRDNPFRTGTPTPPRTPRTTTGCLAGLLAERPDQPDHRSRLATHIQHLAHRTGHSTPRTTRTWFTRYLDTVITPLLWLYAEYGLGLEAHQQNTLVTLDTDGWPTGGHYRDNQGYYFSPARSHALHRWIPGAGRDLGTYVDDTVIDERLGYYIGINNILGTIGALGSQGLADETDLLADTDRHLAGLAAQHGDRLTLATTLREAPTLRCKANLLTRIRGMDELIGPLEAQSVYVDIPNPIAEARR</sequence>